<keyword evidence="2" id="KW-0808">Transferase</keyword>
<dbReference type="CDD" id="cd03801">
    <property type="entry name" value="GT4_PimA-like"/>
    <property type="match status" value="1"/>
</dbReference>
<dbReference type="EMBL" id="FNPR01000001">
    <property type="protein sequence ID" value="SDY21968.1"/>
    <property type="molecule type" value="Genomic_DNA"/>
</dbReference>
<dbReference type="SUPFAM" id="SSF53756">
    <property type="entry name" value="UDP-Glycosyltransferase/glycogen phosphorylase"/>
    <property type="match status" value="1"/>
</dbReference>
<dbReference type="PANTHER" id="PTHR45947:SF15">
    <property type="entry name" value="TEICHURONIC ACID BIOSYNTHESIS GLYCOSYLTRANSFERASE TUAC-RELATED"/>
    <property type="match status" value="1"/>
</dbReference>
<dbReference type="AlphaFoldDB" id="A0A1H3I4C2"/>
<accession>A0A1H3I4C2</accession>
<sequence length="410" mass="45036">MKIAYLTGEYPRATDTFIQREVAGLRAAGLSVETASIRRTGAEHHVGQEQREEAARSFHVLEAAKNPIRLLKSHGALIVTHPRRWLSALALAWRTAPKGLRGRAYQMIYFAEAGVLARHMQAARVQHLHNHIAKSSCTVAMLASELTNIPYSFTLHGPDIFFEPHHWRLDEKIARAKFVSCISHFCRSQAMAFSEPKHWGKLHIVHCGVEPLRYHGTPQGEALLFVGRLAAVKGLPVLLRALAHVPEATLTIVGDGPQRGDIEALIDALNLHERVQLMGYRSQDEVAELLSQSRALVLPSFAEGLPVVLMEAMAAGLPVITTQIAGVPELVKDRENGWLVAAGDEDGLRGAIEALLAAPERAHEMGRAGRATVMAEFDAGVEARRLARLFKAYSAGKKAVLRPEPLEEQL</sequence>
<gene>
    <name evidence="2" type="ORF">SAMN05444486_101824</name>
</gene>
<dbReference type="Gene3D" id="3.40.50.2000">
    <property type="entry name" value="Glycogen Phosphorylase B"/>
    <property type="match status" value="2"/>
</dbReference>
<evidence type="ECO:0000313" key="3">
    <source>
        <dbReference type="Proteomes" id="UP000199026"/>
    </source>
</evidence>
<organism evidence="2 3">
    <name type="scientific">Lentibacter algarum</name>
    <dbReference type="NCBI Taxonomy" id="576131"/>
    <lineage>
        <taxon>Bacteria</taxon>
        <taxon>Pseudomonadati</taxon>
        <taxon>Pseudomonadota</taxon>
        <taxon>Alphaproteobacteria</taxon>
        <taxon>Rhodobacterales</taxon>
        <taxon>Roseobacteraceae</taxon>
        <taxon>Lentibacter</taxon>
    </lineage>
</organism>
<dbReference type="GO" id="GO:0016757">
    <property type="term" value="F:glycosyltransferase activity"/>
    <property type="evidence" value="ECO:0007669"/>
    <property type="project" value="InterPro"/>
</dbReference>
<keyword evidence="3" id="KW-1185">Reference proteome</keyword>
<dbReference type="PANTHER" id="PTHR45947">
    <property type="entry name" value="SULFOQUINOVOSYL TRANSFERASE SQD2"/>
    <property type="match status" value="1"/>
</dbReference>
<dbReference type="STRING" id="576131.SAMN05444486_101824"/>
<dbReference type="OrthoDB" id="9790710at2"/>
<dbReference type="InterPro" id="IPR001296">
    <property type="entry name" value="Glyco_trans_1"/>
</dbReference>
<evidence type="ECO:0000313" key="2">
    <source>
        <dbReference type="EMBL" id="SDY21968.1"/>
    </source>
</evidence>
<proteinExistence type="predicted"/>
<dbReference type="GeneID" id="78123611"/>
<name>A0A1H3I4C2_9RHOB</name>
<dbReference type="InterPro" id="IPR050194">
    <property type="entry name" value="Glycosyltransferase_grp1"/>
</dbReference>
<dbReference type="Proteomes" id="UP000199026">
    <property type="component" value="Unassembled WGS sequence"/>
</dbReference>
<feature type="domain" description="Glycosyl transferase family 1" evidence="1">
    <location>
        <begin position="222"/>
        <end position="371"/>
    </location>
</feature>
<protein>
    <submittedName>
        <fullName evidence="2">Glycosyltransferase involved in cell wall bisynthesis</fullName>
    </submittedName>
</protein>
<reference evidence="2 3" key="1">
    <citation type="submission" date="2016-10" db="EMBL/GenBank/DDBJ databases">
        <authorList>
            <person name="de Groot N.N."/>
        </authorList>
    </citation>
    <scope>NUCLEOTIDE SEQUENCE [LARGE SCALE GENOMIC DNA]</scope>
    <source>
        <strain evidence="2 3">DSM 24677</strain>
    </source>
</reference>
<dbReference type="Pfam" id="PF00534">
    <property type="entry name" value="Glycos_transf_1"/>
    <property type="match status" value="1"/>
</dbReference>
<evidence type="ECO:0000259" key="1">
    <source>
        <dbReference type="Pfam" id="PF00534"/>
    </source>
</evidence>
<dbReference type="RefSeq" id="WP_089888049.1">
    <property type="nucleotide sequence ID" value="NZ_CALJFH010000031.1"/>
</dbReference>